<name>A0ABU8L093_9HYPH</name>
<dbReference type="Proteomes" id="UP001387293">
    <property type="component" value="Unassembled WGS sequence"/>
</dbReference>
<dbReference type="RefSeq" id="WP_337107478.1">
    <property type="nucleotide sequence ID" value="NZ_JAPYKS010000013.1"/>
</dbReference>
<evidence type="ECO:0000313" key="2">
    <source>
        <dbReference type="Proteomes" id="UP001387293"/>
    </source>
</evidence>
<gene>
    <name evidence="1" type="ORF">O7A60_18560</name>
</gene>
<accession>A0ABU8L093</accession>
<comment type="caution">
    <text evidence="1">The sequence shown here is derived from an EMBL/GenBank/DDBJ whole genome shotgun (WGS) entry which is preliminary data.</text>
</comment>
<keyword evidence="2" id="KW-1185">Reference proteome</keyword>
<organism evidence="1 2">
    <name type="scientific">Mesorhizobium salmacidum</name>
    <dbReference type="NCBI Taxonomy" id="3015171"/>
    <lineage>
        <taxon>Bacteria</taxon>
        <taxon>Pseudomonadati</taxon>
        <taxon>Pseudomonadota</taxon>
        <taxon>Alphaproteobacteria</taxon>
        <taxon>Hyphomicrobiales</taxon>
        <taxon>Phyllobacteriaceae</taxon>
        <taxon>Mesorhizobium</taxon>
    </lineage>
</organism>
<sequence length="109" mass="11627">MHSAIDLAEADSDATEVSSFVVLPPSGPFRAEAALRGIEAFLAGRFPGLMFYASGDVEPFEGDYRLVPICGVPGDEPDSLRMLDYPPQALLLAIEAAMKLFRPSGLAVN</sequence>
<reference evidence="1 2" key="1">
    <citation type="submission" date="2022-12" db="EMBL/GenBank/DDBJ databases">
        <authorList>
            <person name="Muema E."/>
        </authorList>
    </citation>
    <scope>NUCLEOTIDE SEQUENCE [LARGE SCALE GENOMIC DNA]</scope>
    <source>
        <strain evidence="2">1326</strain>
    </source>
</reference>
<proteinExistence type="predicted"/>
<evidence type="ECO:0000313" key="1">
    <source>
        <dbReference type="EMBL" id="MEI9410755.1"/>
    </source>
</evidence>
<protein>
    <submittedName>
        <fullName evidence="1">Uncharacterized protein</fullName>
    </submittedName>
</protein>
<dbReference type="EMBL" id="JAPYKS010000013">
    <property type="protein sequence ID" value="MEI9410755.1"/>
    <property type="molecule type" value="Genomic_DNA"/>
</dbReference>